<dbReference type="Pfam" id="PF13579">
    <property type="entry name" value="Glyco_trans_4_4"/>
    <property type="match status" value="1"/>
</dbReference>
<feature type="domain" description="Glycosyltransferase subfamily 4-like N-terminal" evidence="2">
    <location>
        <begin position="64"/>
        <end position="175"/>
    </location>
</feature>
<comment type="caution">
    <text evidence="3">The sequence shown here is derived from an EMBL/GenBank/DDBJ whole genome shotgun (WGS) entry which is preliminary data.</text>
</comment>
<dbReference type="Gene3D" id="3.40.50.2000">
    <property type="entry name" value="Glycogen Phosphorylase B"/>
    <property type="match status" value="2"/>
</dbReference>
<dbReference type="PANTHER" id="PTHR12526:SF622">
    <property type="entry name" value="GLYCOSYLTRANSFERASE (GROUP I)"/>
    <property type="match status" value="1"/>
</dbReference>
<dbReference type="PANTHER" id="PTHR12526">
    <property type="entry name" value="GLYCOSYLTRANSFERASE"/>
    <property type="match status" value="1"/>
</dbReference>
<dbReference type="GO" id="GO:0016757">
    <property type="term" value="F:glycosyltransferase activity"/>
    <property type="evidence" value="ECO:0007669"/>
    <property type="project" value="InterPro"/>
</dbReference>
<dbReference type="CDD" id="cd03794">
    <property type="entry name" value="GT4_WbuB-like"/>
    <property type="match status" value="1"/>
</dbReference>
<reference evidence="3 4" key="1">
    <citation type="submission" date="2020-03" db="EMBL/GenBank/DDBJ databases">
        <title>Soil Listeria distribution.</title>
        <authorList>
            <person name="Liao J."/>
            <person name="Wiedmann M."/>
        </authorList>
    </citation>
    <scope>NUCLEOTIDE SEQUENCE [LARGE SCALE GENOMIC DNA]</scope>
    <source>
        <strain evidence="3 4">FSL L7-0741</strain>
    </source>
</reference>
<gene>
    <name evidence="3" type="ORF">HCA69_05685</name>
</gene>
<dbReference type="Pfam" id="PF00534">
    <property type="entry name" value="Glycos_transf_1"/>
    <property type="match status" value="1"/>
</dbReference>
<proteinExistence type="predicted"/>
<sequence length="388" mass="43930">MRPYDFAQKMKKFDITIFAASYQHFSGENLIEDGALFKEDCAFSVPFVFVNTVESNSSGWKRCFNMVEFYLKMFRVGKIYAKKNGRPDLIIASSPHPLTMLAGIKIAKKWGIPCICEIRDLWPEAIFAGSEKLTHGSALGKALVWGERWMYKNADALVFTKEGDTDYIKEQGWDKKGVSLEKCFYINNGVDTAKFEECNSSKQSDAFRVVYAGTIRPVNDIDTILDAAKLLIDKENIQFMIYGDGNQVDRLRKRIVDEKITNIVLKGFVPKEKIPSILGSAAVNILNYSSEKYNWSRGSSSNKLFEYMASGKPIISTVKTGYSIINRYECGIELESCTPIDLARAITQIHDMPPESYLKMGENGKYGAKNFDLETLSAKYEQLIEKYV</sequence>
<organism evidence="3 4">
    <name type="scientific">Listeria grandensis</name>
    <dbReference type="NCBI Taxonomy" id="1494963"/>
    <lineage>
        <taxon>Bacteria</taxon>
        <taxon>Bacillati</taxon>
        <taxon>Bacillota</taxon>
        <taxon>Bacilli</taxon>
        <taxon>Bacillales</taxon>
        <taxon>Listeriaceae</taxon>
        <taxon>Listeria</taxon>
    </lineage>
</organism>
<evidence type="ECO:0000313" key="3">
    <source>
        <dbReference type="EMBL" id="MBC1935850.1"/>
    </source>
</evidence>
<feature type="domain" description="Glycosyl transferase family 1" evidence="1">
    <location>
        <begin position="202"/>
        <end position="365"/>
    </location>
</feature>
<dbReference type="EMBL" id="JAARWN010000003">
    <property type="protein sequence ID" value="MBC1935850.1"/>
    <property type="molecule type" value="Genomic_DNA"/>
</dbReference>
<dbReference type="InterPro" id="IPR028098">
    <property type="entry name" value="Glyco_trans_4-like_N"/>
</dbReference>
<dbReference type="Proteomes" id="UP000535908">
    <property type="component" value="Unassembled WGS sequence"/>
</dbReference>
<evidence type="ECO:0000259" key="1">
    <source>
        <dbReference type="Pfam" id="PF00534"/>
    </source>
</evidence>
<accession>A0A7X0Y2K0</accession>
<dbReference type="SUPFAM" id="SSF53756">
    <property type="entry name" value="UDP-Glycosyltransferase/glycogen phosphorylase"/>
    <property type="match status" value="1"/>
</dbReference>
<name>A0A7X0Y2K0_9LIST</name>
<keyword evidence="3" id="KW-0808">Transferase</keyword>
<evidence type="ECO:0000259" key="2">
    <source>
        <dbReference type="Pfam" id="PF13579"/>
    </source>
</evidence>
<dbReference type="InterPro" id="IPR001296">
    <property type="entry name" value="Glyco_trans_1"/>
</dbReference>
<dbReference type="AlphaFoldDB" id="A0A7X0Y2K0"/>
<protein>
    <submittedName>
        <fullName evidence="3">Glycosyltransferase family 4 protein</fullName>
    </submittedName>
</protein>
<evidence type="ECO:0000313" key="4">
    <source>
        <dbReference type="Proteomes" id="UP000535908"/>
    </source>
</evidence>